<keyword evidence="3" id="KW-1185">Reference proteome</keyword>
<accession>A0A8C0BSA6</accession>
<reference evidence="2" key="2">
    <citation type="submission" date="2025-09" db="UniProtKB">
        <authorList>
            <consortium name="Ensembl"/>
        </authorList>
    </citation>
    <scope>IDENTIFICATION</scope>
</reference>
<keyword evidence="1" id="KW-0472">Membrane</keyword>
<keyword evidence="1" id="KW-1003">Cell membrane</keyword>
<dbReference type="Pfam" id="PF01062">
    <property type="entry name" value="Bestrophin"/>
    <property type="match status" value="1"/>
</dbReference>
<evidence type="ECO:0000313" key="3">
    <source>
        <dbReference type="Proteomes" id="UP000694555"/>
    </source>
</evidence>
<keyword evidence="1" id="KW-0406">Ion transport</keyword>
<comment type="subcellular location">
    <subcellularLocation>
        <location evidence="1">Cell membrane</location>
        <topology evidence="1">Multi-pass membrane protein</topology>
    </subcellularLocation>
</comment>
<dbReference type="Ensembl" id="ENSBJAT00000021786.1">
    <property type="protein sequence ID" value="ENSBJAP00000021189.1"/>
    <property type="gene ID" value="ENSBJAG00000013833.1"/>
</dbReference>
<evidence type="ECO:0000256" key="1">
    <source>
        <dbReference type="RuleBase" id="RU363126"/>
    </source>
</evidence>
<dbReference type="GO" id="GO:0005886">
    <property type="term" value="C:plasma membrane"/>
    <property type="evidence" value="ECO:0007669"/>
    <property type="project" value="UniProtKB-SubCell"/>
</dbReference>
<keyword evidence="1" id="KW-0869">Chloride channel</keyword>
<organism evidence="2 3">
    <name type="scientific">Buteo japonicus</name>
    <dbReference type="NCBI Taxonomy" id="224669"/>
    <lineage>
        <taxon>Eukaryota</taxon>
        <taxon>Metazoa</taxon>
        <taxon>Chordata</taxon>
        <taxon>Craniata</taxon>
        <taxon>Vertebrata</taxon>
        <taxon>Euteleostomi</taxon>
        <taxon>Archelosauria</taxon>
        <taxon>Archosauria</taxon>
        <taxon>Dinosauria</taxon>
        <taxon>Saurischia</taxon>
        <taxon>Theropoda</taxon>
        <taxon>Coelurosauria</taxon>
        <taxon>Aves</taxon>
        <taxon>Neognathae</taxon>
        <taxon>Neoaves</taxon>
        <taxon>Telluraves</taxon>
        <taxon>Accipitrimorphae</taxon>
        <taxon>Accipitriformes</taxon>
        <taxon>Accipitridae</taxon>
        <taxon>Accipitrinae</taxon>
        <taxon>Buteo</taxon>
    </lineage>
</organism>
<dbReference type="GO" id="GO:0005254">
    <property type="term" value="F:chloride channel activity"/>
    <property type="evidence" value="ECO:0007669"/>
    <property type="project" value="UniProtKB-KW"/>
</dbReference>
<keyword evidence="1" id="KW-0813">Transport</keyword>
<sequence>ASQSCRFLRGAGAGALVGAVPLAALLVLRAVSTAVYKRFPTTDHLVEAGASLPPCCDLIRAR</sequence>
<dbReference type="Proteomes" id="UP000694555">
    <property type="component" value="Unplaced"/>
</dbReference>
<dbReference type="GO" id="GO:0034707">
    <property type="term" value="C:chloride channel complex"/>
    <property type="evidence" value="ECO:0007669"/>
    <property type="project" value="UniProtKB-KW"/>
</dbReference>
<comment type="function">
    <text evidence="1">Forms chloride channels.</text>
</comment>
<reference evidence="2" key="1">
    <citation type="submission" date="2025-08" db="UniProtKB">
        <authorList>
            <consortium name="Ensembl"/>
        </authorList>
    </citation>
    <scope>IDENTIFICATION</scope>
</reference>
<comment type="similarity">
    <text evidence="1">Belongs to the anion channel-forming bestrophin (TC 1.A.46) family. Calcium-sensitive chloride channel subfamily.</text>
</comment>
<keyword evidence="1" id="KW-0407">Ion channel</keyword>
<proteinExistence type="inferred from homology"/>
<evidence type="ECO:0000313" key="2">
    <source>
        <dbReference type="Ensembl" id="ENSBJAP00000021189.1"/>
    </source>
</evidence>
<protein>
    <recommendedName>
        <fullName evidence="1">Bestrophin homolog</fullName>
    </recommendedName>
</protein>
<keyword evidence="1" id="KW-0868">Chloride</keyword>
<dbReference type="AlphaFoldDB" id="A0A8C0BSA6"/>
<name>A0A8C0BSA6_9AVES</name>
<dbReference type="InterPro" id="IPR021134">
    <property type="entry name" value="Bestrophin-like"/>
</dbReference>